<dbReference type="PANTHER" id="PTHR36115:SF6">
    <property type="entry name" value="PROLINE-RICH ANTIGEN HOMOLOG"/>
    <property type="match status" value="1"/>
</dbReference>
<evidence type="ECO:0000259" key="8">
    <source>
        <dbReference type="Pfam" id="PF06271"/>
    </source>
</evidence>
<feature type="transmembrane region" description="Helical" evidence="7">
    <location>
        <begin position="125"/>
        <end position="143"/>
    </location>
</feature>
<dbReference type="Pfam" id="PF06271">
    <property type="entry name" value="RDD"/>
    <property type="match status" value="1"/>
</dbReference>
<feature type="compositionally biased region" description="Low complexity" evidence="6">
    <location>
        <begin position="11"/>
        <end position="76"/>
    </location>
</feature>
<keyword evidence="10" id="KW-1185">Reference proteome</keyword>
<feature type="compositionally biased region" description="Pro residues" evidence="6">
    <location>
        <begin position="1"/>
        <end position="10"/>
    </location>
</feature>
<keyword evidence="2" id="KW-1003">Cell membrane</keyword>
<comment type="caution">
    <text evidence="9">The sequence shown here is derived from an EMBL/GenBank/DDBJ whole genome shotgun (WGS) entry which is preliminary data.</text>
</comment>
<evidence type="ECO:0000256" key="7">
    <source>
        <dbReference type="SAM" id="Phobius"/>
    </source>
</evidence>
<keyword evidence="5 7" id="KW-0472">Membrane</keyword>
<keyword evidence="4 7" id="KW-1133">Transmembrane helix</keyword>
<dbReference type="InterPro" id="IPR051791">
    <property type="entry name" value="Pra-immunoreactive"/>
</dbReference>
<accession>A0ABN2E329</accession>
<dbReference type="EMBL" id="BAAAOS010000041">
    <property type="protein sequence ID" value="GAA1594810.1"/>
    <property type="molecule type" value="Genomic_DNA"/>
</dbReference>
<evidence type="ECO:0000256" key="3">
    <source>
        <dbReference type="ARBA" id="ARBA00022692"/>
    </source>
</evidence>
<dbReference type="InterPro" id="IPR010432">
    <property type="entry name" value="RDD"/>
</dbReference>
<evidence type="ECO:0000256" key="5">
    <source>
        <dbReference type="ARBA" id="ARBA00023136"/>
    </source>
</evidence>
<evidence type="ECO:0000256" key="2">
    <source>
        <dbReference type="ARBA" id="ARBA00022475"/>
    </source>
</evidence>
<reference evidence="9 10" key="1">
    <citation type="journal article" date="2019" name="Int. J. Syst. Evol. Microbiol.">
        <title>The Global Catalogue of Microorganisms (GCM) 10K type strain sequencing project: providing services to taxonomists for standard genome sequencing and annotation.</title>
        <authorList>
            <consortium name="The Broad Institute Genomics Platform"/>
            <consortium name="The Broad Institute Genome Sequencing Center for Infectious Disease"/>
            <person name="Wu L."/>
            <person name="Ma J."/>
        </authorList>
    </citation>
    <scope>NUCLEOTIDE SEQUENCE [LARGE SCALE GENOMIC DNA]</scope>
    <source>
        <strain evidence="9 10">JCM 14969</strain>
    </source>
</reference>
<feature type="domain" description="RDD" evidence="8">
    <location>
        <begin position="92"/>
        <end position="211"/>
    </location>
</feature>
<gene>
    <name evidence="9" type="ORF">GCM10009789_56090</name>
</gene>
<organism evidence="9 10">
    <name type="scientific">Kribbella sancticallisti</name>
    <dbReference type="NCBI Taxonomy" id="460087"/>
    <lineage>
        <taxon>Bacteria</taxon>
        <taxon>Bacillati</taxon>
        <taxon>Actinomycetota</taxon>
        <taxon>Actinomycetes</taxon>
        <taxon>Propionibacteriales</taxon>
        <taxon>Kribbellaceae</taxon>
        <taxon>Kribbella</taxon>
    </lineage>
</organism>
<dbReference type="RefSeq" id="WP_344219062.1">
    <property type="nucleotide sequence ID" value="NZ_BAAAOS010000041.1"/>
</dbReference>
<dbReference type="PANTHER" id="PTHR36115">
    <property type="entry name" value="PROLINE-RICH ANTIGEN HOMOLOG-RELATED"/>
    <property type="match status" value="1"/>
</dbReference>
<evidence type="ECO:0000256" key="4">
    <source>
        <dbReference type="ARBA" id="ARBA00022989"/>
    </source>
</evidence>
<name>A0ABN2E329_9ACTN</name>
<comment type="subcellular location">
    <subcellularLocation>
        <location evidence="1">Cell membrane</location>
        <topology evidence="1">Multi-pass membrane protein</topology>
    </subcellularLocation>
</comment>
<evidence type="ECO:0000313" key="9">
    <source>
        <dbReference type="EMBL" id="GAA1594810.1"/>
    </source>
</evidence>
<evidence type="ECO:0000256" key="6">
    <source>
        <dbReference type="SAM" id="MobiDB-lite"/>
    </source>
</evidence>
<evidence type="ECO:0000313" key="10">
    <source>
        <dbReference type="Proteomes" id="UP001500393"/>
    </source>
</evidence>
<keyword evidence="3 7" id="KW-0812">Transmembrane</keyword>
<evidence type="ECO:0000256" key="1">
    <source>
        <dbReference type="ARBA" id="ARBA00004651"/>
    </source>
</evidence>
<feature type="region of interest" description="Disordered" evidence="6">
    <location>
        <begin position="1"/>
        <end position="76"/>
    </location>
</feature>
<proteinExistence type="predicted"/>
<sequence>MSTPTPPPGYGPQDPNQPGQYGQYGQPGQQPGYGQPQPPQYGQQPGYGQQPAQYGQQPGYGQPNYPQQYGQPQYGQSGYGQSGYGAPVGNLAEWPVRVGGSLIDGVLVAVPYALGLFLGRSLGNVFLLLFLLVALGVAIWNVVIQQGNTGQTVGKKVVGIKLVDGDTGRPVGPGKAFLRQITHVLDGAACYVGYLWPLWDEKKQTFADKINNTLVVKV</sequence>
<protein>
    <recommendedName>
        <fullName evidence="8">RDD domain-containing protein</fullName>
    </recommendedName>
</protein>
<dbReference type="Proteomes" id="UP001500393">
    <property type="component" value="Unassembled WGS sequence"/>
</dbReference>